<gene>
    <name evidence="1" type="ORF">E4656_02145</name>
</gene>
<organism evidence="1 2">
    <name type="scientific">Natronospirillum operosum</name>
    <dbReference type="NCBI Taxonomy" id="2759953"/>
    <lineage>
        <taxon>Bacteria</taxon>
        <taxon>Pseudomonadati</taxon>
        <taxon>Pseudomonadota</taxon>
        <taxon>Gammaproteobacteria</taxon>
        <taxon>Oceanospirillales</taxon>
        <taxon>Natronospirillaceae</taxon>
        <taxon>Natronospirillum</taxon>
    </lineage>
</organism>
<accession>A0A4Z0WBQ4</accession>
<keyword evidence="2" id="KW-1185">Reference proteome</keyword>
<dbReference type="Pfam" id="PF03567">
    <property type="entry name" value="Sulfotransfer_2"/>
    <property type="match status" value="1"/>
</dbReference>
<proteinExistence type="predicted"/>
<evidence type="ECO:0000313" key="1">
    <source>
        <dbReference type="EMBL" id="TGG95244.1"/>
    </source>
</evidence>
<dbReference type="Gene3D" id="3.40.50.300">
    <property type="entry name" value="P-loop containing nucleotide triphosphate hydrolases"/>
    <property type="match status" value="1"/>
</dbReference>
<dbReference type="InterPro" id="IPR005331">
    <property type="entry name" value="Sulfotransferase"/>
</dbReference>
<dbReference type="AlphaFoldDB" id="A0A4Z0WBQ4"/>
<dbReference type="SUPFAM" id="SSF52540">
    <property type="entry name" value="P-loop containing nucleoside triphosphate hydrolases"/>
    <property type="match status" value="1"/>
</dbReference>
<protein>
    <recommendedName>
        <fullName evidence="3">Sulfotransferase family protein</fullName>
    </recommendedName>
</protein>
<evidence type="ECO:0000313" key="2">
    <source>
        <dbReference type="Proteomes" id="UP000297475"/>
    </source>
</evidence>
<dbReference type="InterPro" id="IPR027417">
    <property type="entry name" value="P-loop_NTPase"/>
</dbReference>
<dbReference type="RefSeq" id="WP_135480757.1">
    <property type="nucleotide sequence ID" value="NZ_SRMF01000001.1"/>
</dbReference>
<dbReference type="EMBL" id="SRMF01000001">
    <property type="protein sequence ID" value="TGG95244.1"/>
    <property type="molecule type" value="Genomic_DNA"/>
</dbReference>
<name>A0A4Z0WBQ4_9GAMM</name>
<dbReference type="GO" id="GO:0016020">
    <property type="term" value="C:membrane"/>
    <property type="evidence" value="ECO:0007669"/>
    <property type="project" value="InterPro"/>
</dbReference>
<dbReference type="OrthoDB" id="7736814at2"/>
<comment type="caution">
    <text evidence="1">The sequence shown here is derived from an EMBL/GenBank/DDBJ whole genome shotgun (WGS) entry which is preliminary data.</text>
</comment>
<evidence type="ECO:0008006" key="3">
    <source>
        <dbReference type="Google" id="ProtNLM"/>
    </source>
</evidence>
<dbReference type="Proteomes" id="UP000297475">
    <property type="component" value="Unassembled WGS sequence"/>
</dbReference>
<sequence length="285" mass="33262">MINDNRPTINQLDPLPFVDPVNRYLLFINSKCGGTTIKYWFFRNVGVMGNEFNLPWLTRYFGIKFALQFMTKMALEDRATRYDNNLGIRSLTKIYRNQFSAPFMARHQHQGFRQVLVCRNPYDRVVSGFIDKFCGDDKNKPWVREIIEHYGSGGAISFNQFLDHLLDAPEEAHNRHWRRQTYIIDGQNIDAMIRLEHLLEDFEANRHLFGDADFGPLTSKSQSNQYAASFPADINVVNRTNLELVGLKNEHQAFPPKKQFLNDETIGKINRIYAEDFERLPYSPT</sequence>
<dbReference type="GO" id="GO:0008146">
    <property type="term" value="F:sulfotransferase activity"/>
    <property type="evidence" value="ECO:0007669"/>
    <property type="project" value="InterPro"/>
</dbReference>
<reference evidence="1 2" key="1">
    <citation type="submission" date="2019-04" db="EMBL/GenBank/DDBJ databases">
        <title>Natronospirillum operosus gen. nov., sp. nov., a haloalkaliphilic satellite isolated from decaying biomass of laboratory culture of cyanobacterium Geitlerinema sp. and proposal of Natronospirillaceae fam. nov. and Saccharospirillaceae fam. nov.</title>
        <authorList>
            <person name="Kevbrin V."/>
            <person name="Boltyanskaya Y."/>
            <person name="Koziaeva V."/>
            <person name="Grouzdev D.S."/>
            <person name="Park M."/>
            <person name="Cho J."/>
        </authorList>
    </citation>
    <scope>NUCLEOTIDE SEQUENCE [LARGE SCALE GENOMIC DNA]</scope>
    <source>
        <strain evidence="1 2">G-116</strain>
    </source>
</reference>